<proteinExistence type="predicted"/>
<dbReference type="AlphaFoldDB" id="A0A5B7D5V8"/>
<gene>
    <name evidence="1" type="ORF">E2C01_009481</name>
</gene>
<sequence length="78" mass="8835">MKGGKIGRVNGLTRCYDSILTFEQTGKQEEEKLRLNKKCTTALPLSYPHTPWHYPISPYTHTMVLPYPTSHTMALAQG</sequence>
<keyword evidence="2" id="KW-1185">Reference proteome</keyword>
<dbReference type="Proteomes" id="UP000324222">
    <property type="component" value="Unassembled WGS sequence"/>
</dbReference>
<organism evidence="1 2">
    <name type="scientific">Portunus trituberculatus</name>
    <name type="common">Swimming crab</name>
    <name type="synonym">Neptunus trituberculatus</name>
    <dbReference type="NCBI Taxonomy" id="210409"/>
    <lineage>
        <taxon>Eukaryota</taxon>
        <taxon>Metazoa</taxon>
        <taxon>Ecdysozoa</taxon>
        <taxon>Arthropoda</taxon>
        <taxon>Crustacea</taxon>
        <taxon>Multicrustacea</taxon>
        <taxon>Malacostraca</taxon>
        <taxon>Eumalacostraca</taxon>
        <taxon>Eucarida</taxon>
        <taxon>Decapoda</taxon>
        <taxon>Pleocyemata</taxon>
        <taxon>Brachyura</taxon>
        <taxon>Eubrachyura</taxon>
        <taxon>Portunoidea</taxon>
        <taxon>Portunidae</taxon>
        <taxon>Portuninae</taxon>
        <taxon>Portunus</taxon>
    </lineage>
</organism>
<dbReference type="EMBL" id="VSRR010000524">
    <property type="protein sequence ID" value="MPC16652.1"/>
    <property type="molecule type" value="Genomic_DNA"/>
</dbReference>
<comment type="caution">
    <text evidence="1">The sequence shown here is derived from an EMBL/GenBank/DDBJ whole genome shotgun (WGS) entry which is preliminary data.</text>
</comment>
<accession>A0A5B7D5V8</accession>
<name>A0A5B7D5V8_PORTR</name>
<reference evidence="1 2" key="1">
    <citation type="submission" date="2019-05" db="EMBL/GenBank/DDBJ databases">
        <title>Another draft genome of Portunus trituberculatus and its Hox gene families provides insights of decapod evolution.</title>
        <authorList>
            <person name="Jeong J.-H."/>
            <person name="Song I."/>
            <person name="Kim S."/>
            <person name="Choi T."/>
            <person name="Kim D."/>
            <person name="Ryu S."/>
            <person name="Kim W."/>
        </authorList>
    </citation>
    <scope>NUCLEOTIDE SEQUENCE [LARGE SCALE GENOMIC DNA]</scope>
    <source>
        <tissue evidence="1">Muscle</tissue>
    </source>
</reference>
<protein>
    <submittedName>
        <fullName evidence="1">Uncharacterized protein</fullName>
    </submittedName>
</protein>
<evidence type="ECO:0000313" key="1">
    <source>
        <dbReference type="EMBL" id="MPC16652.1"/>
    </source>
</evidence>
<evidence type="ECO:0000313" key="2">
    <source>
        <dbReference type="Proteomes" id="UP000324222"/>
    </source>
</evidence>